<dbReference type="InParanoid" id="A0A5Q0BPE0"/>
<name>A0A5Q0BPE0_9GAMM</name>
<dbReference type="OrthoDB" id="8685390at2"/>
<accession>A0A5Q0BPE0</accession>
<dbReference type="KEGG" id="mmob:F6R98_10550"/>
<dbReference type="AlphaFoldDB" id="A0A5Q0BPE0"/>
<dbReference type="Proteomes" id="UP000325755">
    <property type="component" value="Chromosome"/>
</dbReference>
<gene>
    <name evidence="1" type="ORF">F6R98_10550</name>
</gene>
<protein>
    <submittedName>
        <fullName evidence="1">Uncharacterized protein</fullName>
    </submittedName>
</protein>
<reference evidence="1 2" key="1">
    <citation type="submission" date="2019-09" db="EMBL/GenBank/DDBJ databases">
        <title>Ecophysiology of the spiral-shaped methanotroph Methylospira mobilis as revealed by the complete genome sequence.</title>
        <authorList>
            <person name="Oshkin I.Y."/>
            <person name="Dedysh S.N."/>
            <person name="Miroshnikov K."/>
            <person name="Danilova O.V."/>
            <person name="Hakobyan A."/>
            <person name="Liesack W."/>
        </authorList>
    </citation>
    <scope>NUCLEOTIDE SEQUENCE [LARGE SCALE GENOMIC DNA]</scope>
    <source>
        <strain evidence="1 2">Shm1</strain>
    </source>
</reference>
<organism evidence="1 2">
    <name type="scientific">Candidatus Methylospira mobilis</name>
    <dbReference type="NCBI Taxonomy" id="1808979"/>
    <lineage>
        <taxon>Bacteria</taxon>
        <taxon>Pseudomonadati</taxon>
        <taxon>Pseudomonadota</taxon>
        <taxon>Gammaproteobacteria</taxon>
        <taxon>Methylococcales</taxon>
        <taxon>Methylococcaceae</taxon>
        <taxon>Candidatus Methylospira</taxon>
    </lineage>
</organism>
<evidence type="ECO:0000313" key="2">
    <source>
        <dbReference type="Proteomes" id="UP000325755"/>
    </source>
</evidence>
<keyword evidence="2" id="KW-1185">Reference proteome</keyword>
<dbReference type="EMBL" id="CP044205">
    <property type="protein sequence ID" value="QFY45052.1"/>
    <property type="molecule type" value="Genomic_DNA"/>
</dbReference>
<proteinExistence type="predicted"/>
<evidence type="ECO:0000313" key="1">
    <source>
        <dbReference type="EMBL" id="QFY45052.1"/>
    </source>
</evidence>
<sequence length="220" mass="23974">MARSKTLDSCKEEKTVDSADTPELEGADQYTLNDVALKTAAAIQQWCETDDLDSGETSANRLMALIVGIADINKDGDITDDEADLLDMALNAAWDYLASKGADEEDIGALLNDWDDDAADRIRDLVTSALPDGDDAASDDLNSFVFGVSQEPALDAVYRNKVAIRGGKKVRIHKRISGTVHLSAKQKVAVRKMLMKSHSSTAQMHRMKSVRVRGQFGMKV</sequence>